<reference evidence="8" key="1">
    <citation type="submission" date="2019-06" db="EMBL/GenBank/DDBJ databases">
        <authorList>
            <person name="Zheng W."/>
        </authorList>
    </citation>
    <scope>NUCLEOTIDE SEQUENCE</scope>
    <source>
        <strain evidence="8">QDHG01</strain>
    </source>
</reference>
<sequence length="896" mass="102710">MNCNYFEMEKRESKETMHFIARFNTRQVDLYGYSTRQGQTPPANKESPGNDFIPRPKTPQECFNLQNYRRPPFDDHGTLLYLPMLCPSQQLLAKFAGMNLNQLGSSGGLLDQQRNAHNCIFADRCLYCHSVDEYNFHPLMYKSQMCQSVTTMTPCLSGVSCPFAHSQQTLRNPYKAGSQQAAIVQHKQQAVSITRTSSSSSSNSANLLGVLQPTLSQSQLFQSKSEAQEENKQDQRPSQIQITRTSPEQFNSHSQPATPTLIMNSNTSTSVRKVQNISDKQHNSGGTQDSQIATSSSTQYQQLKENPDISYVQQSAQYRRKSDTSHLNKKDNHNANQGYLKSPISESQSSRLKHSHQSEVQSQSSSSRYNTQQKRNSGAGAHHMQQPIIELSDNYDESYVKFLDLTLFKVQPCKIDSNSHNLKRCPYYHDQKKDQRRPLGIYQSEMCYHVLKGRDCPKGEKCQKAHNRVEEFYHPDKYKAKFCASYIDGNVDCEYGDFCSFAHSESEISVELIDKFEQDSDFYMFHFKTVWCPYNENNHQRDQCVFAHNWQDFRRKPQLYIYSKDQCPNWGSRQFINNYKDGCPNEYRCQHSHGWKEQEYHPENYKLNPCKHGDQCNKPHCSYYHNDYDRRQPLSNWFKVFPKARTITFSSNYYLPYLRNMTTDQDFMGGVKQTCFSRTTTDISFQNYVTGQGKQGSNHGSAQKHHTSGQSQPHSPSPQYMSQQQQQQNLNVHAPNFVPHTPGGATHNYNQSQGGGYSQQQYHHSSHGGGHQHNNYHVGGNGPPSQYNSSHHPQHHYGGSHNHHSQYQSQPTQGPNLQPGANQTGINQMVPPPQSKVNPAMKYLHRESLNSPLPSTPQLFTKDSRPIHPPCSPLILNIMLFLTHQANLITRETFLQ</sequence>
<evidence type="ECO:0000259" key="7">
    <source>
        <dbReference type="PROSITE" id="PS50103"/>
    </source>
</evidence>
<dbReference type="EMBL" id="RRYP01000856">
    <property type="protein sequence ID" value="TNV86744.1"/>
    <property type="molecule type" value="Genomic_DNA"/>
</dbReference>
<dbReference type="InterPro" id="IPR045234">
    <property type="entry name" value="Unkempt-like"/>
</dbReference>
<dbReference type="SMART" id="SM00356">
    <property type="entry name" value="ZnF_C3H1"/>
    <property type="match status" value="4"/>
</dbReference>
<keyword evidence="1 5" id="KW-0479">Metal-binding</keyword>
<evidence type="ECO:0000256" key="1">
    <source>
        <dbReference type="ARBA" id="ARBA00022723"/>
    </source>
</evidence>
<keyword evidence="3 5" id="KW-0862">Zinc</keyword>
<evidence type="ECO:0000256" key="2">
    <source>
        <dbReference type="ARBA" id="ARBA00022771"/>
    </source>
</evidence>
<gene>
    <name evidence="8" type="ORF">FGO68_gene11324</name>
</gene>
<dbReference type="PANTHER" id="PTHR14493">
    <property type="entry name" value="UNKEMPT FAMILY MEMBER"/>
    <property type="match status" value="1"/>
</dbReference>
<keyword evidence="9" id="KW-1185">Reference proteome</keyword>
<feature type="compositionally biased region" description="Polar residues" evidence="6">
    <location>
        <begin position="689"/>
        <end position="701"/>
    </location>
</feature>
<feature type="zinc finger region" description="C3H1-type" evidence="5">
    <location>
        <begin position="477"/>
        <end position="506"/>
    </location>
</feature>
<evidence type="ECO:0000256" key="4">
    <source>
        <dbReference type="ARBA" id="ARBA00023125"/>
    </source>
</evidence>
<feature type="compositionally biased region" description="Polar residues" evidence="6">
    <location>
        <begin position="236"/>
        <end position="265"/>
    </location>
</feature>
<feature type="compositionally biased region" description="Polar residues" evidence="6">
    <location>
        <begin position="279"/>
        <end position="304"/>
    </location>
</feature>
<feature type="domain" description="C3H1-type" evidence="7">
    <location>
        <begin position="140"/>
        <end position="168"/>
    </location>
</feature>
<dbReference type="Gene3D" id="3.30.1370.210">
    <property type="match status" value="1"/>
</dbReference>
<dbReference type="InterPro" id="IPR057444">
    <property type="entry name" value="Znf-CCCH_AtC3H23-like"/>
</dbReference>
<dbReference type="SUPFAM" id="SSF90229">
    <property type="entry name" value="CCCH zinc finger"/>
    <property type="match status" value="1"/>
</dbReference>
<organism evidence="8 9">
    <name type="scientific">Halteria grandinella</name>
    <dbReference type="NCBI Taxonomy" id="5974"/>
    <lineage>
        <taxon>Eukaryota</taxon>
        <taxon>Sar</taxon>
        <taxon>Alveolata</taxon>
        <taxon>Ciliophora</taxon>
        <taxon>Intramacronucleata</taxon>
        <taxon>Spirotrichea</taxon>
        <taxon>Stichotrichia</taxon>
        <taxon>Sporadotrichida</taxon>
        <taxon>Halteriidae</taxon>
        <taxon>Halteria</taxon>
    </lineage>
</organism>
<accession>A0A8J8P6A0</accession>
<dbReference type="Pfam" id="PF25512">
    <property type="entry name" value="zf-CCCH_AtC3H23"/>
    <property type="match status" value="1"/>
</dbReference>
<feature type="domain" description="C3H1-type" evidence="7">
    <location>
        <begin position="441"/>
        <end position="469"/>
    </location>
</feature>
<name>A0A8J8P6A0_HALGN</name>
<dbReference type="InterPro" id="IPR000571">
    <property type="entry name" value="Znf_CCCH"/>
</dbReference>
<feature type="region of interest" description="Disordered" evidence="6">
    <location>
        <begin position="279"/>
        <end position="384"/>
    </location>
</feature>
<feature type="compositionally biased region" description="Low complexity" evidence="6">
    <location>
        <begin position="708"/>
        <end position="728"/>
    </location>
</feature>
<feature type="compositionally biased region" description="Polar residues" evidence="6">
    <location>
        <begin position="334"/>
        <end position="350"/>
    </location>
</feature>
<feature type="zinc finger region" description="C3H1-type" evidence="5">
    <location>
        <begin position="441"/>
        <end position="469"/>
    </location>
</feature>
<evidence type="ECO:0000256" key="5">
    <source>
        <dbReference type="PROSITE-ProRule" id="PRU00723"/>
    </source>
</evidence>
<feature type="compositionally biased region" description="Basic and acidic residues" evidence="6">
    <location>
        <begin position="320"/>
        <end position="333"/>
    </location>
</feature>
<dbReference type="OrthoDB" id="20534at2759"/>
<feature type="compositionally biased region" description="Low complexity" evidence="6">
    <location>
        <begin position="358"/>
        <end position="373"/>
    </location>
</feature>
<feature type="compositionally biased region" description="Polar residues" evidence="6">
    <location>
        <begin position="805"/>
        <end position="827"/>
    </location>
</feature>
<proteinExistence type="predicted"/>
<dbReference type="GO" id="GO:0003677">
    <property type="term" value="F:DNA binding"/>
    <property type="evidence" value="ECO:0007669"/>
    <property type="project" value="UniProtKB-KW"/>
</dbReference>
<dbReference type="AlphaFoldDB" id="A0A8J8P6A0"/>
<comment type="caution">
    <text evidence="8">The sequence shown here is derived from an EMBL/GenBank/DDBJ whole genome shotgun (WGS) entry which is preliminary data.</text>
</comment>
<evidence type="ECO:0000313" key="9">
    <source>
        <dbReference type="Proteomes" id="UP000785679"/>
    </source>
</evidence>
<evidence type="ECO:0000313" key="8">
    <source>
        <dbReference type="EMBL" id="TNV86744.1"/>
    </source>
</evidence>
<dbReference type="GO" id="GO:0008270">
    <property type="term" value="F:zinc ion binding"/>
    <property type="evidence" value="ECO:0007669"/>
    <property type="project" value="UniProtKB-KW"/>
</dbReference>
<dbReference type="PROSITE" id="PS50103">
    <property type="entry name" value="ZF_C3H1"/>
    <property type="match status" value="3"/>
</dbReference>
<protein>
    <recommendedName>
        <fullName evidence="7">C3H1-type domain-containing protein</fullName>
    </recommendedName>
</protein>
<dbReference type="InterPro" id="IPR036855">
    <property type="entry name" value="Znf_CCCH_sf"/>
</dbReference>
<evidence type="ECO:0000256" key="3">
    <source>
        <dbReference type="ARBA" id="ARBA00022833"/>
    </source>
</evidence>
<keyword evidence="4" id="KW-0238">DNA-binding</keyword>
<evidence type="ECO:0000256" key="6">
    <source>
        <dbReference type="SAM" id="MobiDB-lite"/>
    </source>
</evidence>
<feature type="region of interest" description="Disordered" evidence="6">
    <location>
        <begin position="220"/>
        <end position="265"/>
    </location>
</feature>
<feature type="compositionally biased region" description="Basic and acidic residues" evidence="6">
    <location>
        <begin position="226"/>
        <end position="235"/>
    </location>
</feature>
<dbReference type="PANTHER" id="PTHR14493:SF50">
    <property type="entry name" value="RING FINGER PROTEIN UNKEMPT"/>
    <property type="match status" value="1"/>
</dbReference>
<feature type="region of interest" description="Disordered" evidence="6">
    <location>
        <begin position="689"/>
        <end position="838"/>
    </location>
</feature>
<feature type="domain" description="C3H1-type" evidence="7">
    <location>
        <begin position="477"/>
        <end position="506"/>
    </location>
</feature>
<dbReference type="Proteomes" id="UP000785679">
    <property type="component" value="Unassembled WGS sequence"/>
</dbReference>
<feature type="zinc finger region" description="C3H1-type" evidence="5">
    <location>
        <begin position="140"/>
        <end position="168"/>
    </location>
</feature>
<keyword evidence="2 5" id="KW-0863">Zinc-finger</keyword>